<dbReference type="Proteomes" id="UP000824988">
    <property type="component" value="Chromosome"/>
</dbReference>
<dbReference type="CDD" id="cd00609">
    <property type="entry name" value="AAT_like"/>
    <property type="match status" value="1"/>
</dbReference>
<dbReference type="GO" id="GO:0030170">
    <property type="term" value="F:pyridoxal phosphate binding"/>
    <property type="evidence" value="ECO:0007669"/>
    <property type="project" value="InterPro"/>
</dbReference>
<gene>
    <name evidence="5" type="ORF">MoryE10_11500</name>
</gene>
<dbReference type="PANTHER" id="PTHR46577">
    <property type="entry name" value="HTH-TYPE TRANSCRIPTIONAL REGULATORY PROTEIN GABR"/>
    <property type="match status" value="1"/>
</dbReference>
<dbReference type="InterPro" id="IPR004839">
    <property type="entry name" value="Aminotransferase_I/II_large"/>
</dbReference>
<evidence type="ECO:0000256" key="1">
    <source>
        <dbReference type="ARBA" id="ARBA00023015"/>
    </source>
</evidence>
<dbReference type="PROSITE" id="PS50949">
    <property type="entry name" value="HTH_GNTR"/>
    <property type="match status" value="1"/>
</dbReference>
<evidence type="ECO:0000256" key="3">
    <source>
        <dbReference type="ARBA" id="ARBA00023163"/>
    </source>
</evidence>
<keyword evidence="6" id="KW-1185">Reference proteome</keyword>
<dbReference type="InterPro" id="IPR000524">
    <property type="entry name" value="Tscrpt_reg_HTH_GntR"/>
</dbReference>
<protein>
    <submittedName>
        <fullName evidence="5">GntR family transcriptional regulator</fullName>
    </submittedName>
</protein>
<keyword evidence="1" id="KW-0805">Transcription regulation</keyword>
<name>A0A8D5AJ93_9GAMM</name>
<evidence type="ECO:0000313" key="6">
    <source>
        <dbReference type="Proteomes" id="UP000824988"/>
    </source>
</evidence>
<dbReference type="EMBL" id="AP019782">
    <property type="protein sequence ID" value="BBL70544.1"/>
    <property type="molecule type" value="Genomic_DNA"/>
</dbReference>
<dbReference type="AlphaFoldDB" id="A0A8D5AJ93"/>
<proteinExistence type="predicted"/>
<dbReference type="InterPro" id="IPR051446">
    <property type="entry name" value="HTH_trans_reg/aminotransferase"/>
</dbReference>
<organism evidence="5 6">
    <name type="scientific">Methylogaea oryzae</name>
    <dbReference type="NCBI Taxonomy" id="1295382"/>
    <lineage>
        <taxon>Bacteria</taxon>
        <taxon>Pseudomonadati</taxon>
        <taxon>Pseudomonadota</taxon>
        <taxon>Gammaproteobacteria</taxon>
        <taxon>Methylococcales</taxon>
        <taxon>Methylococcaceae</taxon>
        <taxon>Methylogaea</taxon>
    </lineage>
</organism>
<accession>A0A8D5AJ93</accession>
<keyword evidence="3" id="KW-0804">Transcription</keyword>
<reference evidence="5" key="1">
    <citation type="submission" date="2019-06" db="EMBL/GenBank/DDBJ databases">
        <title>Complete genome sequence of Methylogaea oryzae strain JCM16910.</title>
        <authorList>
            <person name="Asakawa S."/>
        </authorList>
    </citation>
    <scope>NUCLEOTIDE SEQUENCE</scope>
    <source>
        <strain evidence="5">E10</strain>
    </source>
</reference>
<evidence type="ECO:0000256" key="2">
    <source>
        <dbReference type="ARBA" id="ARBA00023125"/>
    </source>
</evidence>
<dbReference type="KEGG" id="moz:MoryE10_11500"/>
<dbReference type="GO" id="GO:0003677">
    <property type="term" value="F:DNA binding"/>
    <property type="evidence" value="ECO:0007669"/>
    <property type="project" value="UniProtKB-KW"/>
</dbReference>
<dbReference type="PANTHER" id="PTHR46577:SF2">
    <property type="entry name" value="TRANSCRIPTIONAL REGULATORY PROTEIN"/>
    <property type="match status" value="1"/>
</dbReference>
<dbReference type="GO" id="GO:0003700">
    <property type="term" value="F:DNA-binding transcription factor activity"/>
    <property type="evidence" value="ECO:0007669"/>
    <property type="project" value="InterPro"/>
</dbReference>
<evidence type="ECO:0000313" key="5">
    <source>
        <dbReference type="EMBL" id="BBL70544.1"/>
    </source>
</evidence>
<evidence type="ECO:0000259" key="4">
    <source>
        <dbReference type="PROSITE" id="PS50949"/>
    </source>
</evidence>
<keyword evidence="2" id="KW-0238">DNA-binding</keyword>
<dbReference type="SMART" id="SM00345">
    <property type="entry name" value="HTH_GNTR"/>
    <property type="match status" value="1"/>
</dbReference>
<dbReference type="RefSeq" id="WP_221048494.1">
    <property type="nucleotide sequence ID" value="NZ_AP019782.1"/>
</dbReference>
<sequence>MNAIDLDPHDSRPLIEQIVTGIKQRIDERALRPGARLPAIRRFADDHGVSKFTVVQAFDRLVAMGYLKSRQGSGFYVAGREQSDAAAGQGCQLERAVDVLWLLRNALREQPHVAMPGAGWLPGEWMDESGIQRSLRTLSRKSGSYLTGYGSPAGYEPLRALLARRLQDQEVGCTTRQIVTTRGATHALDLISRYFIKPGDTVLVDDPGYYTLFGYLKLLGAKLVGVPWTPLGPDTAVMESLIQEHRPRIFFTNTLLHNPTGASIGQAVAYRVLQLAERYDLTIVEDDIYGDFLAGQPTRLATLDQLQRVIFVGGFSKTVSASLRVGYLACRYELAESLTDLKLLTSLTTSEIDERLLYELLTDGYYRKHLEKLRSRLRKARLEASRSLERSGLQLYQESEDGLFIWARRASGENATVLAAAAAKQGVMLAPGALFSPQQEASPWLRFNAACCSDPAIFRLLEDAQPTV</sequence>
<dbReference type="Pfam" id="PF00155">
    <property type="entry name" value="Aminotran_1_2"/>
    <property type="match status" value="1"/>
</dbReference>
<dbReference type="Pfam" id="PF00392">
    <property type="entry name" value="GntR"/>
    <property type="match status" value="1"/>
</dbReference>
<dbReference type="CDD" id="cd07377">
    <property type="entry name" value="WHTH_GntR"/>
    <property type="match status" value="1"/>
</dbReference>
<feature type="domain" description="HTH gntR-type" evidence="4">
    <location>
        <begin position="12"/>
        <end position="80"/>
    </location>
</feature>